<evidence type="ECO:0000256" key="3">
    <source>
        <dbReference type="SAM" id="MobiDB-lite"/>
    </source>
</evidence>
<feature type="compositionally biased region" description="Polar residues" evidence="3">
    <location>
        <begin position="323"/>
        <end position="337"/>
    </location>
</feature>
<evidence type="ECO:0000313" key="9">
    <source>
        <dbReference type="RefSeq" id="XP_055892918.1"/>
    </source>
</evidence>
<feature type="domain" description="Armadillo repeat-containing" evidence="4">
    <location>
        <begin position="108"/>
        <end position="261"/>
    </location>
</feature>
<dbReference type="InterPro" id="IPR006911">
    <property type="entry name" value="ARM-rpt_dom"/>
</dbReference>
<dbReference type="InterPro" id="IPR000225">
    <property type="entry name" value="Armadillo"/>
</dbReference>
<proteinExistence type="inferred from homology"/>
<dbReference type="Gene3D" id="1.25.10.10">
    <property type="entry name" value="Leucine-rich Repeat Variant"/>
    <property type="match status" value="1"/>
</dbReference>
<evidence type="ECO:0000256" key="1">
    <source>
        <dbReference type="ARBA" id="ARBA00010553"/>
    </source>
</evidence>
<dbReference type="RefSeq" id="XP_055892916.1">
    <property type="nucleotide sequence ID" value="XM_056036941.1"/>
</dbReference>
<keyword evidence="2" id="KW-0677">Repeat</keyword>
<dbReference type="GO" id="GO:0005783">
    <property type="term" value="C:endoplasmic reticulum"/>
    <property type="evidence" value="ECO:0007669"/>
    <property type="project" value="TreeGrafter"/>
</dbReference>
<evidence type="ECO:0000313" key="6">
    <source>
        <dbReference type="Proteomes" id="UP001165740"/>
    </source>
</evidence>
<evidence type="ECO:0000313" key="7">
    <source>
        <dbReference type="RefSeq" id="XP_055892916.1"/>
    </source>
</evidence>
<protein>
    <submittedName>
        <fullName evidence="7 8">Hsp70-binding protein 1-like</fullName>
    </submittedName>
</protein>
<dbReference type="Pfam" id="PF04826">
    <property type="entry name" value="Arm_2"/>
    <property type="match status" value="1"/>
</dbReference>
<evidence type="ECO:0000259" key="4">
    <source>
        <dbReference type="Pfam" id="PF04826"/>
    </source>
</evidence>
<dbReference type="PANTHER" id="PTHR19316:SF18">
    <property type="entry name" value="HSP70-BINDING PROTEIN 1"/>
    <property type="match status" value="1"/>
</dbReference>
<reference evidence="7 8" key="1">
    <citation type="submission" date="2025-04" db="UniProtKB">
        <authorList>
            <consortium name="RefSeq"/>
        </authorList>
    </citation>
    <scope>IDENTIFICATION</scope>
</reference>
<dbReference type="RefSeq" id="XP_055892918.1">
    <property type="nucleotide sequence ID" value="XM_056036943.1"/>
</dbReference>
<keyword evidence="6" id="KW-1185">Reference proteome</keyword>
<dbReference type="SUPFAM" id="SSF48371">
    <property type="entry name" value="ARM repeat"/>
    <property type="match status" value="1"/>
</dbReference>
<dbReference type="OrthoDB" id="10250458at2759"/>
<feature type="region of interest" description="Disordered" evidence="3">
    <location>
        <begin position="317"/>
        <end position="337"/>
    </location>
</feature>
<gene>
    <name evidence="7 8 9 10" type="primary">LOC106056573</name>
</gene>
<dbReference type="AlphaFoldDB" id="A0A9W3B0B3"/>
<dbReference type="InterPro" id="IPR016024">
    <property type="entry name" value="ARM-type_fold"/>
</dbReference>
<dbReference type="InterPro" id="IPR050693">
    <property type="entry name" value="Hsp70_NEF-Inhibitors"/>
</dbReference>
<evidence type="ECO:0000256" key="2">
    <source>
        <dbReference type="ARBA" id="ARBA00022737"/>
    </source>
</evidence>
<feature type="domain" description="Nucleotide exchange factor Fes1" evidence="5">
    <location>
        <begin position="17"/>
        <end position="106"/>
    </location>
</feature>
<dbReference type="OMA" id="CHVQSGL"/>
<evidence type="ECO:0000313" key="8">
    <source>
        <dbReference type="RefSeq" id="XP_055892917.1"/>
    </source>
</evidence>
<dbReference type="RefSeq" id="XP_055892917.1">
    <property type="nucleotide sequence ID" value="XM_056036942.1"/>
</dbReference>
<dbReference type="SMART" id="SM00185">
    <property type="entry name" value="ARM"/>
    <property type="match status" value="4"/>
</dbReference>
<evidence type="ECO:0000313" key="10">
    <source>
        <dbReference type="RefSeq" id="XP_055892919.1"/>
    </source>
</evidence>
<dbReference type="InterPro" id="IPR013918">
    <property type="entry name" value="Nucleotide_exch_fac_Fes1"/>
</dbReference>
<dbReference type="Pfam" id="PF08609">
    <property type="entry name" value="Fes1"/>
    <property type="match status" value="1"/>
</dbReference>
<accession>A0A9W3B0B3</accession>
<dbReference type="GO" id="GO:0000774">
    <property type="term" value="F:adenyl-nucleotide exchange factor activity"/>
    <property type="evidence" value="ECO:0007669"/>
    <property type="project" value="TreeGrafter"/>
</dbReference>
<dbReference type="InterPro" id="IPR011989">
    <property type="entry name" value="ARM-like"/>
</dbReference>
<dbReference type="GeneID" id="106056573"/>
<evidence type="ECO:0000259" key="5">
    <source>
        <dbReference type="Pfam" id="PF08609"/>
    </source>
</evidence>
<dbReference type="RefSeq" id="XP_055892919.1">
    <property type="nucleotide sequence ID" value="XM_056036944.1"/>
</dbReference>
<dbReference type="Proteomes" id="UP001165740">
    <property type="component" value="Chromosome 7"/>
</dbReference>
<comment type="similarity">
    <text evidence="1">Belongs to the eutherian X-chromosome-specific Armcx family.</text>
</comment>
<name>A0A9W3B0B3_BIOGL</name>
<dbReference type="PANTHER" id="PTHR19316">
    <property type="entry name" value="PROTEIN FOLDING REGULATOR"/>
    <property type="match status" value="1"/>
</dbReference>
<organism evidence="6 8">
    <name type="scientific">Biomphalaria glabrata</name>
    <name type="common">Bloodfluke planorb</name>
    <name type="synonym">Freshwater snail</name>
    <dbReference type="NCBI Taxonomy" id="6526"/>
    <lineage>
        <taxon>Eukaryota</taxon>
        <taxon>Metazoa</taxon>
        <taxon>Spiralia</taxon>
        <taxon>Lophotrochozoa</taxon>
        <taxon>Mollusca</taxon>
        <taxon>Gastropoda</taxon>
        <taxon>Heterobranchia</taxon>
        <taxon>Euthyneura</taxon>
        <taxon>Panpulmonata</taxon>
        <taxon>Hygrophila</taxon>
        <taxon>Lymnaeoidea</taxon>
        <taxon>Planorbidae</taxon>
        <taxon>Biomphalaria</taxon>
    </lineage>
</organism>
<sequence length="337" mass="37429">MSSEESGGQNGHAPKNLKGLLRFCMEATRSEDAPNSSEIMEPMSEDRRKWLEEALTSMSVNPVERMTSCVKAIQEAVSDTEEGTEQQIMAVSELQDWGEDLDIAGDFIKINGLCIVPKLLSSEVSELRWRCLELLGNLSQNNPVAQTALLTLKLLPVFLHMIDSDPNPTVQIKALYAVSCLVRNNSEAQTQLLAHDGLPVLLRALHSEEEKLRVKATFMISSICSSNPALKDSLVEVGVVEKLVALLKEEEHGHTHEHILSALLTIVTDHVVAWNKCCSGELGLKTFLTQRIQFLEGKEQFKEEKEYAEQLLQVLNTKPDKPNPTTRSSSSQLMLAI</sequence>